<evidence type="ECO:0000313" key="3">
    <source>
        <dbReference type="Proteomes" id="UP001152320"/>
    </source>
</evidence>
<dbReference type="Proteomes" id="UP001152320">
    <property type="component" value="Chromosome 7"/>
</dbReference>
<comment type="caution">
    <text evidence="2">The sequence shown here is derived from an EMBL/GenBank/DDBJ whole genome shotgun (WGS) entry which is preliminary data.</text>
</comment>
<evidence type="ECO:0000259" key="1">
    <source>
        <dbReference type="Pfam" id="PF03372"/>
    </source>
</evidence>
<reference evidence="2" key="1">
    <citation type="submission" date="2021-10" db="EMBL/GenBank/DDBJ databases">
        <title>Tropical sea cucumber genome reveals ecological adaptation and Cuvierian tubules defense mechanism.</title>
        <authorList>
            <person name="Chen T."/>
        </authorList>
    </citation>
    <scope>NUCLEOTIDE SEQUENCE</scope>
    <source>
        <strain evidence="2">Nanhai2018</strain>
        <tissue evidence="2">Muscle</tissue>
    </source>
</reference>
<accession>A0A9Q1HB21</accession>
<evidence type="ECO:0000313" key="2">
    <source>
        <dbReference type="EMBL" id="KAJ8038983.1"/>
    </source>
</evidence>
<keyword evidence="3" id="KW-1185">Reference proteome</keyword>
<protein>
    <submittedName>
        <fullName evidence="2">Craniofacial development protein 2</fullName>
    </submittedName>
</protein>
<dbReference type="GO" id="GO:0003824">
    <property type="term" value="F:catalytic activity"/>
    <property type="evidence" value="ECO:0007669"/>
    <property type="project" value="InterPro"/>
</dbReference>
<organism evidence="2 3">
    <name type="scientific">Holothuria leucospilota</name>
    <name type="common">Black long sea cucumber</name>
    <name type="synonym">Mertensiothuria leucospilota</name>
    <dbReference type="NCBI Taxonomy" id="206669"/>
    <lineage>
        <taxon>Eukaryota</taxon>
        <taxon>Metazoa</taxon>
        <taxon>Echinodermata</taxon>
        <taxon>Eleutherozoa</taxon>
        <taxon>Echinozoa</taxon>
        <taxon>Holothuroidea</taxon>
        <taxon>Aspidochirotacea</taxon>
        <taxon>Aspidochirotida</taxon>
        <taxon>Holothuriidae</taxon>
        <taxon>Holothuria</taxon>
    </lineage>
</organism>
<feature type="domain" description="Endonuclease/exonuclease/phosphatase" evidence="1">
    <location>
        <begin position="24"/>
        <end position="177"/>
    </location>
</feature>
<dbReference type="OrthoDB" id="5828726at2759"/>
<dbReference type="InterPro" id="IPR036691">
    <property type="entry name" value="Endo/exonu/phosph_ase_sf"/>
</dbReference>
<proteinExistence type="predicted"/>
<dbReference type="EMBL" id="JAIZAY010000007">
    <property type="protein sequence ID" value="KAJ8038983.1"/>
    <property type="molecule type" value="Genomic_DNA"/>
</dbReference>
<sequence>MASLPRLAGSPFCGKKRKQNLIVVTWNIRSLLVNGNSNRPERRTALIVRVLRDYNVDIAALQESRLAGEGSLREEGGYAFYWSGRPEEERRESGVCLTIKNCLAAKLPTLPVAVNDRIQTLRIPLKRRLFVTILNVYAPTMTNPFETKKEFYGVLRSTISSVPTSDKLLLLGDFNACFGREVDVWPGVIGRQGVGNSNTKEENCPTPNPRKLNISKLKQPEYSNTMKTSMDSSLGGMATNPPEDITEHWNALKNAILDCATCTLGKMRRKQQDWFDENDRHIQDLLRAKSLAYQALLRQPKSASKEQIFINAKSTLQR</sequence>
<gene>
    <name evidence="2" type="ORF">HOLleu_16560</name>
</gene>
<dbReference type="SUPFAM" id="SSF56219">
    <property type="entry name" value="DNase I-like"/>
    <property type="match status" value="1"/>
</dbReference>
<dbReference type="Pfam" id="PF03372">
    <property type="entry name" value="Exo_endo_phos"/>
    <property type="match status" value="1"/>
</dbReference>
<dbReference type="AlphaFoldDB" id="A0A9Q1HB21"/>
<name>A0A9Q1HB21_HOLLE</name>
<dbReference type="Gene3D" id="3.60.10.10">
    <property type="entry name" value="Endonuclease/exonuclease/phosphatase"/>
    <property type="match status" value="1"/>
</dbReference>
<dbReference type="InterPro" id="IPR005135">
    <property type="entry name" value="Endo/exonuclease/phosphatase"/>
</dbReference>